<dbReference type="AlphaFoldDB" id="A0A4R6R8C6"/>
<dbReference type="PROSITE" id="PS51782">
    <property type="entry name" value="LYSM"/>
    <property type="match status" value="1"/>
</dbReference>
<evidence type="ECO:0000256" key="1">
    <source>
        <dbReference type="ARBA" id="ARBA00007734"/>
    </source>
</evidence>
<sequence>MEKPFLTMNAFRPIHPIQRALLLSLTTASTLVLSACGSMMENRAADAGRSARDTRDVQEAREVRPLRNFDPDALIRQSPTAARGPDRNLTRQDPTSGLRVDINTPMAAAGRQDSAASAEALDAIGTPTDPLRPDATLNLSDASATQDLWGRIRKGYALPELQSDLVAEHERWYASRPDYVQRMTDRGSRYLFHVVEEINRRNMPTELALLPFIESAFNPQAMSSARASGMWQFMPATGKDFELKQNLFRDDRRDVLASTRAALDYLQRLNRMFGDWHLALAAYNWGEGNVQKAIARNQRQGLPTDYLSLNMPPETRNYVPKLHAVRNIVMQPERFGLSLPPVENHPYFVSVPIQRDMDLSLAARLAGLPQDEFKALNPSQNKPVILAAGTPQVLLPYDNANLFVHNLGKHKGPLASWTAWQVPSTMRPGDAAKRVGMSETGLRELNHIPPKMLVKAGSTLLVPRSEHREQDVSEALADNAMMALAPDLPPLRRVSFKAGKRDSVVSVAKRYRVSAQQVAQWNRTSASASFGKGQSVVVFVPTRNAVTTKVATHTGTQGTQAHRAEPASRKTTSVAASRRGAVRVASAAPAARSASVARSSNGNAKLRTAPSRNTRIRVASAR</sequence>
<dbReference type="InterPro" id="IPR000189">
    <property type="entry name" value="Transglyc_AS"/>
</dbReference>
<dbReference type="Pfam" id="PF01476">
    <property type="entry name" value="LysM"/>
    <property type="match status" value="2"/>
</dbReference>
<protein>
    <submittedName>
        <fullName evidence="4">Membrane-bound lytic murein transglycosylase D</fullName>
    </submittedName>
</protein>
<dbReference type="EMBL" id="SNXW01000006">
    <property type="protein sequence ID" value="TDP82271.1"/>
    <property type="molecule type" value="Genomic_DNA"/>
</dbReference>
<feature type="compositionally biased region" description="Basic and acidic residues" evidence="2">
    <location>
        <begin position="43"/>
        <end position="70"/>
    </location>
</feature>
<dbReference type="InterPro" id="IPR023346">
    <property type="entry name" value="Lysozyme-like_dom_sf"/>
</dbReference>
<proteinExistence type="inferred from homology"/>
<dbReference type="Proteomes" id="UP000294593">
    <property type="component" value="Unassembled WGS sequence"/>
</dbReference>
<evidence type="ECO:0000313" key="4">
    <source>
        <dbReference type="EMBL" id="TDP82271.1"/>
    </source>
</evidence>
<dbReference type="CDD" id="cd16894">
    <property type="entry name" value="MltD-like"/>
    <property type="match status" value="1"/>
</dbReference>
<dbReference type="RefSeq" id="WP_341770487.1">
    <property type="nucleotide sequence ID" value="NZ_SNXW01000006.1"/>
</dbReference>
<feature type="domain" description="LysM" evidence="3">
    <location>
        <begin position="494"/>
        <end position="538"/>
    </location>
</feature>
<comment type="similarity">
    <text evidence="1">Belongs to the transglycosylase Slt family.</text>
</comment>
<feature type="compositionally biased region" description="Low complexity" evidence="2">
    <location>
        <begin position="573"/>
        <end position="600"/>
    </location>
</feature>
<name>A0A4R6R8C6_9BURK</name>
<evidence type="ECO:0000259" key="3">
    <source>
        <dbReference type="PROSITE" id="PS51782"/>
    </source>
</evidence>
<evidence type="ECO:0000313" key="5">
    <source>
        <dbReference type="Proteomes" id="UP000294593"/>
    </source>
</evidence>
<feature type="region of interest" description="Disordered" evidence="2">
    <location>
        <begin position="552"/>
        <end position="622"/>
    </location>
</feature>
<dbReference type="Gene3D" id="1.10.530.10">
    <property type="match status" value="1"/>
</dbReference>
<gene>
    <name evidence="4" type="ORF">EV672_106234</name>
</gene>
<dbReference type="PANTHER" id="PTHR37423:SF2">
    <property type="entry name" value="MEMBRANE-BOUND LYTIC MUREIN TRANSGLYCOSYLASE C"/>
    <property type="match status" value="1"/>
</dbReference>
<dbReference type="GO" id="GO:0008933">
    <property type="term" value="F:peptidoglycan lytic transglycosylase activity"/>
    <property type="evidence" value="ECO:0007669"/>
    <property type="project" value="InterPro"/>
</dbReference>
<reference evidence="4 5" key="1">
    <citation type="submission" date="2019-03" db="EMBL/GenBank/DDBJ databases">
        <title>Genomic Encyclopedia of Type Strains, Phase IV (KMG-IV): sequencing the most valuable type-strain genomes for metagenomic binning, comparative biology and taxonomic classification.</title>
        <authorList>
            <person name="Goeker M."/>
        </authorList>
    </citation>
    <scope>NUCLEOTIDE SEQUENCE [LARGE SCALE GENOMIC DNA]</scope>
    <source>
        <strain evidence="4 5">DSM 11901</strain>
    </source>
</reference>
<dbReference type="Pfam" id="PF01464">
    <property type="entry name" value="SLT"/>
    <property type="match status" value="1"/>
</dbReference>
<dbReference type="PANTHER" id="PTHR37423">
    <property type="entry name" value="SOLUBLE LYTIC MUREIN TRANSGLYCOSYLASE-RELATED"/>
    <property type="match status" value="1"/>
</dbReference>
<comment type="caution">
    <text evidence="4">The sequence shown here is derived from an EMBL/GenBank/DDBJ whole genome shotgun (WGS) entry which is preliminary data.</text>
</comment>
<evidence type="ECO:0000256" key="2">
    <source>
        <dbReference type="SAM" id="MobiDB-lite"/>
    </source>
</evidence>
<dbReference type="InterPro" id="IPR018392">
    <property type="entry name" value="LysM"/>
</dbReference>
<keyword evidence="5" id="KW-1185">Reference proteome</keyword>
<dbReference type="InterPro" id="IPR008258">
    <property type="entry name" value="Transglycosylase_SLT_dom_1"/>
</dbReference>
<dbReference type="GO" id="GO:0000270">
    <property type="term" value="P:peptidoglycan metabolic process"/>
    <property type="evidence" value="ECO:0007669"/>
    <property type="project" value="InterPro"/>
</dbReference>
<organism evidence="4 5">
    <name type="scientific">Aquabacterium commune</name>
    <dbReference type="NCBI Taxonomy" id="70586"/>
    <lineage>
        <taxon>Bacteria</taxon>
        <taxon>Pseudomonadati</taxon>
        <taxon>Pseudomonadota</taxon>
        <taxon>Betaproteobacteria</taxon>
        <taxon>Burkholderiales</taxon>
        <taxon>Aquabacterium</taxon>
    </lineage>
</organism>
<feature type="region of interest" description="Disordered" evidence="2">
    <location>
        <begin position="43"/>
        <end position="100"/>
    </location>
</feature>
<dbReference type="SUPFAM" id="SSF53955">
    <property type="entry name" value="Lysozyme-like"/>
    <property type="match status" value="1"/>
</dbReference>
<dbReference type="GO" id="GO:0016020">
    <property type="term" value="C:membrane"/>
    <property type="evidence" value="ECO:0007669"/>
    <property type="project" value="InterPro"/>
</dbReference>
<accession>A0A4R6R8C6</accession>
<dbReference type="PROSITE" id="PS00922">
    <property type="entry name" value="TRANSGLYCOSYLASE"/>
    <property type="match status" value="1"/>
</dbReference>